<protein>
    <submittedName>
        <fullName evidence="2">GAF domain-containing protein</fullName>
    </submittedName>
</protein>
<dbReference type="InterPro" id="IPR029016">
    <property type="entry name" value="GAF-like_dom_sf"/>
</dbReference>
<reference evidence="2 3" key="1">
    <citation type="submission" date="2016-10" db="EMBL/GenBank/DDBJ databases">
        <authorList>
            <person name="de Groot N.N."/>
        </authorList>
    </citation>
    <scope>NUCLEOTIDE SEQUENCE [LARGE SCALE GENOMIC DNA]</scope>
    <source>
        <strain evidence="2 3">LMG 27731</strain>
    </source>
</reference>
<evidence type="ECO:0000313" key="3">
    <source>
        <dbReference type="Proteomes" id="UP000198844"/>
    </source>
</evidence>
<dbReference type="SUPFAM" id="SSF55781">
    <property type="entry name" value="GAF domain-like"/>
    <property type="match status" value="1"/>
</dbReference>
<feature type="transmembrane region" description="Helical" evidence="1">
    <location>
        <begin position="43"/>
        <end position="65"/>
    </location>
</feature>
<sequence>MMSQLHRQIMPGNPIDPVLQALDISDLERLAIVMRLRNQPDEIFRAVHALAASAIGFGLFTIMSYDAQREEVERVYTNMPEVYPIGGRKEKRGTAWANQVLQDLKPFRAETTQGIREAFDDHAVMTGMGLGSILNIPVAYDGVCVGTMNMTHKEGWYTGRHEEMGVLIGAFLAPALIRCNMMHADSAMRL</sequence>
<evidence type="ECO:0000313" key="2">
    <source>
        <dbReference type="EMBL" id="SFU19568.1"/>
    </source>
</evidence>
<keyword evidence="1" id="KW-0812">Transmembrane</keyword>
<evidence type="ECO:0000256" key="1">
    <source>
        <dbReference type="SAM" id="Phobius"/>
    </source>
</evidence>
<gene>
    <name evidence="2" type="ORF">SAMN05192563_101496</name>
</gene>
<keyword evidence="1" id="KW-1133">Transmembrane helix</keyword>
<dbReference type="Proteomes" id="UP000198844">
    <property type="component" value="Unassembled WGS sequence"/>
</dbReference>
<dbReference type="EMBL" id="FPBH01000014">
    <property type="protein sequence ID" value="SFU19568.1"/>
    <property type="molecule type" value="Genomic_DNA"/>
</dbReference>
<dbReference type="AlphaFoldDB" id="A0A1I7E6J7"/>
<keyword evidence="1" id="KW-0472">Membrane</keyword>
<dbReference type="Gene3D" id="3.30.450.40">
    <property type="match status" value="1"/>
</dbReference>
<accession>A0A1I7E6J7</accession>
<proteinExistence type="predicted"/>
<organism evidence="2 3">
    <name type="scientific">Paraburkholderia aspalathi</name>
    <dbReference type="NCBI Taxonomy" id="1324617"/>
    <lineage>
        <taxon>Bacteria</taxon>
        <taxon>Pseudomonadati</taxon>
        <taxon>Pseudomonadota</taxon>
        <taxon>Betaproteobacteria</taxon>
        <taxon>Burkholderiales</taxon>
        <taxon>Burkholderiaceae</taxon>
        <taxon>Paraburkholderia</taxon>
    </lineage>
</organism>
<name>A0A1I7E6J7_9BURK</name>